<organism evidence="2 3">
    <name type="scientific">Cucumis sativus</name>
    <name type="common">Cucumber</name>
    <dbReference type="NCBI Taxonomy" id="3659"/>
    <lineage>
        <taxon>Eukaryota</taxon>
        <taxon>Viridiplantae</taxon>
        <taxon>Streptophyta</taxon>
        <taxon>Embryophyta</taxon>
        <taxon>Tracheophyta</taxon>
        <taxon>Spermatophyta</taxon>
        <taxon>Magnoliopsida</taxon>
        <taxon>eudicotyledons</taxon>
        <taxon>Gunneridae</taxon>
        <taxon>Pentapetalae</taxon>
        <taxon>rosids</taxon>
        <taxon>fabids</taxon>
        <taxon>Cucurbitales</taxon>
        <taxon>Cucurbitaceae</taxon>
        <taxon>Benincaseae</taxon>
        <taxon>Cucumis</taxon>
    </lineage>
</organism>
<protein>
    <submittedName>
        <fullName evidence="2">Uncharacterized protein</fullName>
    </submittedName>
</protein>
<reference evidence="2 3" key="4">
    <citation type="journal article" date="2011" name="BMC Genomics">
        <title>RNA-Seq improves annotation of protein-coding genes in the cucumber genome.</title>
        <authorList>
            <person name="Li Z."/>
            <person name="Zhang Z."/>
            <person name="Yan P."/>
            <person name="Huang S."/>
            <person name="Fei Z."/>
            <person name="Lin K."/>
        </authorList>
    </citation>
    <scope>NUCLEOTIDE SEQUENCE [LARGE SCALE GENOMIC DNA]</scope>
    <source>
        <strain evidence="3">cv. 9930</strain>
    </source>
</reference>
<feature type="compositionally biased region" description="Polar residues" evidence="1">
    <location>
        <begin position="81"/>
        <end position="106"/>
    </location>
</feature>
<keyword evidence="3" id="KW-1185">Reference proteome</keyword>
<feature type="region of interest" description="Disordered" evidence="1">
    <location>
        <begin position="1"/>
        <end position="20"/>
    </location>
</feature>
<feature type="region of interest" description="Disordered" evidence="1">
    <location>
        <begin position="26"/>
        <end position="123"/>
    </location>
</feature>
<dbReference type="EMBL" id="CM002922">
    <property type="protein sequence ID" value="KGN66753.1"/>
    <property type="molecule type" value="Genomic_DNA"/>
</dbReference>
<evidence type="ECO:0000256" key="1">
    <source>
        <dbReference type="SAM" id="MobiDB-lite"/>
    </source>
</evidence>
<reference evidence="2 3" key="1">
    <citation type="journal article" date="2009" name="Nat. Genet.">
        <title>The genome of the cucumber, Cucumis sativus L.</title>
        <authorList>
            <person name="Huang S."/>
            <person name="Li R."/>
            <person name="Zhang Z."/>
            <person name="Li L."/>
            <person name="Gu X."/>
            <person name="Fan W."/>
            <person name="Lucas W.J."/>
            <person name="Wang X."/>
            <person name="Xie B."/>
            <person name="Ni P."/>
            <person name="Ren Y."/>
            <person name="Zhu H."/>
            <person name="Li J."/>
            <person name="Lin K."/>
            <person name="Jin W."/>
            <person name="Fei Z."/>
            <person name="Li G."/>
            <person name="Staub J."/>
            <person name="Kilian A."/>
            <person name="van der Vossen E.A."/>
            <person name="Wu Y."/>
            <person name="Guo J."/>
            <person name="He J."/>
            <person name="Jia Z."/>
            <person name="Ren Y."/>
            <person name="Tian G."/>
            <person name="Lu Y."/>
            <person name="Ruan J."/>
            <person name="Qian W."/>
            <person name="Wang M."/>
            <person name="Huang Q."/>
            <person name="Li B."/>
            <person name="Xuan Z."/>
            <person name="Cao J."/>
            <person name="Asan"/>
            <person name="Wu Z."/>
            <person name="Zhang J."/>
            <person name="Cai Q."/>
            <person name="Bai Y."/>
            <person name="Zhao B."/>
            <person name="Han Y."/>
            <person name="Li Y."/>
            <person name="Li X."/>
            <person name="Wang S."/>
            <person name="Shi Q."/>
            <person name="Liu S."/>
            <person name="Cho W.K."/>
            <person name="Kim J.Y."/>
            <person name="Xu Y."/>
            <person name="Heller-Uszynska K."/>
            <person name="Miao H."/>
            <person name="Cheng Z."/>
            <person name="Zhang S."/>
            <person name="Wu J."/>
            <person name="Yang Y."/>
            <person name="Kang H."/>
            <person name="Li M."/>
            <person name="Liang H."/>
            <person name="Ren X."/>
            <person name="Shi Z."/>
            <person name="Wen M."/>
            <person name="Jian M."/>
            <person name="Yang H."/>
            <person name="Zhang G."/>
            <person name="Yang Z."/>
            <person name="Chen R."/>
            <person name="Liu S."/>
            <person name="Li J."/>
            <person name="Ma L."/>
            <person name="Liu H."/>
            <person name="Zhou Y."/>
            <person name="Zhao J."/>
            <person name="Fang X."/>
            <person name="Li G."/>
            <person name="Fang L."/>
            <person name="Li Y."/>
            <person name="Liu D."/>
            <person name="Zheng H."/>
            <person name="Zhang Y."/>
            <person name="Qin N."/>
            <person name="Li Z."/>
            <person name="Yang G."/>
            <person name="Yang S."/>
            <person name="Bolund L."/>
            <person name="Kristiansen K."/>
            <person name="Zheng H."/>
            <person name="Li S."/>
            <person name="Zhang X."/>
            <person name="Yang H."/>
            <person name="Wang J."/>
            <person name="Sun R."/>
            <person name="Zhang B."/>
            <person name="Jiang S."/>
            <person name="Wang J."/>
            <person name="Du Y."/>
            <person name="Li S."/>
        </authorList>
    </citation>
    <scope>NUCLEOTIDE SEQUENCE [LARGE SCALE GENOMIC DNA]</scope>
    <source>
        <strain evidence="3">cv. 9930</strain>
    </source>
</reference>
<evidence type="ECO:0000313" key="2">
    <source>
        <dbReference type="EMBL" id="KGN66753.1"/>
    </source>
</evidence>
<accession>A0A0A0LY93</accession>
<evidence type="ECO:0000313" key="3">
    <source>
        <dbReference type="Proteomes" id="UP000029981"/>
    </source>
</evidence>
<feature type="compositionally biased region" description="Polar residues" evidence="1">
    <location>
        <begin position="114"/>
        <end position="123"/>
    </location>
</feature>
<reference evidence="2 3" key="3">
    <citation type="journal article" date="2010" name="BMC Genomics">
        <title>Transcriptome sequencing and comparative analysis of cucumber flowers with different sex types.</title>
        <authorList>
            <person name="Guo S."/>
            <person name="Zheng Y."/>
            <person name="Joung J.G."/>
            <person name="Liu S."/>
            <person name="Zhang Z."/>
            <person name="Crasta O.R."/>
            <person name="Sobral B.W."/>
            <person name="Xu Y."/>
            <person name="Huang S."/>
            <person name="Fei Z."/>
        </authorList>
    </citation>
    <scope>NUCLEOTIDE SEQUENCE [LARGE SCALE GENOMIC DNA]</scope>
    <source>
        <strain evidence="3">cv. 9930</strain>
    </source>
</reference>
<dbReference type="Proteomes" id="UP000029981">
    <property type="component" value="Chromosome 1"/>
</dbReference>
<gene>
    <name evidence="2" type="ORF">Csa_1G676915</name>
</gene>
<feature type="compositionally biased region" description="Acidic residues" evidence="1">
    <location>
        <begin position="29"/>
        <end position="40"/>
    </location>
</feature>
<reference evidence="2 3" key="2">
    <citation type="journal article" date="2009" name="PLoS ONE">
        <title>An integrated genetic and cytogenetic map of the cucumber genome.</title>
        <authorList>
            <person name="Ren Y."/>
            <person name="Zhang Z."/>
            <person name="Liu J."/>
            <person name="Staub J.E."/>
            <person name="Han Y."/>
            <person name="Cheng Z."/>
            <person name="Li X."/>
            <person name="Lu J."/>
            <person name="Miao H."/>
            <person name="Kang H."/>
            <person name="Xie B."/>
            <person name="Gu X."/>
            <person name="Wang X."/>
            <person name="Du Y."/>
            <person name="Jin W."/>
            <person name="Huang S."/>
        </authorList>
    </citation>
    <scope>NUCLEOTIDE SEQUENCE [LARGE SCALE GENOMIC DNA]</scope>
    <source>
        <strain evidence="3">cv. 9930</strain>
    </source>
</reference>
<feature type="compositionally biased region" description="Basic residues" evidence="1">
    <location>
        <begin position="1"/>
        <end position="16"/>
    </location>
</feature>
<dbReference type="Gramene" id="KGN66753">
    <property type="protein sequence ID" value="KGN66753"/>
    <property type="gene ID" value="Csa_1G676915"/>
</dbReference>
<proteinExistence type="predicted"/>
<sequence length="123" mass="13966">MINLHKNKAKNKHLKTKKTEKVIENHEVEIEDDEEMEDEMQSPLICKRKGMEEVSRSRKKKKKSKAKDSRNPIPLVIINPPTVQTTTTSPFPSKALNVTTFSNNPNPISPKFLNANTTTITTP</sequence>
<name>A0A0A0LY93_CUCSA</name>
<dbReference type="AlphaFoldDB" id="A0A0A0LY93"/>